<dbReference type="Proteomes" id="UP001310594">
    <property type="component" value="Unassembled WGS sequence"/>
</dbReference>
<dbReference type="EMBL" id="JAVRQU010000003">
    <property type="protein sequence ID" value="KAK5705205.1"/>
    <property type="molecule type" value="Genomic_DNA"/>
</dbReference>
<evidence type="ECO:0000256" key="1">
    <source>
        <dbReference type="SAM" id="Phobius"/>
    </source>
</evidence>
<organism evidence="2 3">
    <name type="scientific">Elasticomyces elasticus</name>
    <dbReference type="NCBI Taxonomy" id="574655"/>
    <lineage>
        <taxon>Eukaryota</taxon>
        <taxon>Fungi</taxon>
        <taxon>Dikarya</taxon>
        <taxon>Ascomycota</taxon>
        <taxon>Pezizomycotina</taxon>
        <taxon>Dothideomycetes</taxon>
        <taxon>Dothideomycetidae</taxon>
        <taxon>Mycosphaerellales</taxon>
        <taxon>Teratosphaeriaceae</taxon>
        <taxon>Elasticomyces</taxon>
    </lineage>
</organism>
<keyword evidence="1" id="KW-0812">Transmembrane</keyword>
<evidence type="ECO:0000313" key="3">
    <source>
        <dbReference type="Proteomes" id="UP001310594"/>
    </source>
</evidence>
<comment type="caution">
    <text evidence="2">The sequence shown here is derived from an EMBL/GenBank/DDBJ whole genome shotgun (WGS) entry which is preliminary data.</text>
</comment>
<proteinExistence type="predicted"/>
<accession>A0AAN8A5B6</accession>
<feature type="transmembrane region" description="Helical" evidence="1">
    <location>
        <begin position="53"/>
        <end position="77"/>
    </location>
</feature>
<keyword evidence="1" id="KW-1133">Transmembrane helix</keyword>
<gene>
    <name evidence="2" type="ORF">LTR97_002322</name>
</gene>
<evidence type="ECO:0000313" key="2">
    <source>
        <dbReference type="EMBL" id="KAK5705205.1"/>
    </source>
</evidence>
<name>A0AAN8A5B6_9PEZI</name>
<sequence length="117" mass="13465">MAVVRDPAFWKRFSTAIHLDEEGGYTAKPELKDLKDSDGWLAKQRRKQQRRRYVCLWFWLSFMLFVGAVFAVVIWLLNSGVLKNVHLGNGSGTPSQTVVLNEATNDKVRRLVEMVVR</sequence>
<reference evidence="2" key="1">
    <citation type="submission" date="2023-08" db="EMBL/GenBank/DDBJ databases">
        <title>Black Yeasts Isolated from many extreme environments.</title>
        <authorList>
            <person name="Coleine C."/>
            <person name="Stajich J.E."/>
            <person name="Selbmann L."/>
        </authorList>
    </citation>
    <scope>NUCLEOTIDE SEQUENCE</scope>
    <source>
        <strain evidence="2">CCFEE 5810</strain>
    </source>
</reference>
<protein>
    <submittedName>
        <fullName evidence="2">Uncharacterized protein</fullName>
    </submittedName>
</protein>
<keyword evidence="1" id="KW-0472">Membrane</keyword>
<dbReference type="AlphaFoldDB" id="A0AAN8A5B6"/>